<feature type="compositionally biased region" description="Polar residues" evidence="1">
    <location>
        <begin position="26"/>
        <end position="35"/>
    </location>
</feature>
<dbReference type="PANTHER" id="PTHR47002:SF4">
    <property type="entry name" value="AQUAPORIN AQPAN.G-LIKE"/>
    <property type="match status" value="1"/>
</dbReference>
<keyword evidence="2" id="KW-0472">Membrane</keyword>
<reference evidence="3" key="1">
    <citation type="journal article" date="2020" name="bioRxiv">
        <title>Hybrid origin of Populus tomentosa Carr. identified through genome sequencing and phylogenomic analysis.</title>
        <authorList>
            <person name="An X."/>
            <person name="Gao K."/>
            <person name="Chen Z."/>
            <person name="Li J."/>
            <person name="Yang X."/>
            <person name="Yang X."/>
            <person name="Zhou J."/>
            <person name="Guo T."/>
            <person name="Zhao T."/>
            <person name="Huang S."/>
            <person name="Miao D."/>
            <person name="Khan W.U."/>
            <person name="Rao P."/>
            <person name="Ye M."/>
            <person name="Lei B."/>
            <person name="Liao W."/>
            <person name="Wang J."/>
            <person name="Ji L."/>
            <person name="Li Y."/>
            <person name="Guo B."/>
            <person name="Mustafa N.S."/>
            <person name="Li S."/>
            <person name="Yun Q."/>
            <person name="Keller S.R."/>
            <person name="Mao J."/>
            <person name="Zhang R."/>
            <person name="Strauss S.H."/>
        </authorList>
    </citation>
    <scope>NUCLEOTIDE SEQUENCE</scope>
    <source>
        <strain evidence="3">GM15</strain>
        <tissue evidence="3">Leaf</tissue>
    </source>
</reference>
<feature type="transmembrane region" description="Helical" evidence="2">
    <location>
        <begin position="111"/>
        <end position="133"/>
    </location>
</feature>
<sequence length="192" mass="20433">MRLCDDDWVVGKRRKMSDGLRGGGNDQQLSSPKTSTQKTLILLTGLMEGEAPLLLSSSPALDEGSCAAGWLDPSLLCFHPCFLTPLLSDAPLPVISFFSLSPVLPCDSNRVSVFIIVGTVLGLLVFVSTTVTATKGYAGAGLNPARCLGPAIVRGGHLWNGHWVFWVGPAIACVAFAVYTKIIPRQLAHTIE</sequence>
<dbReference type="EMBL" id="JAAWWB010000017">
    <property type="protein sequence ID" value="KAG6762940.1"/>
    <property type="molecule type" value="Genomic_DNA"/>
</dbReference>
<dbReference type="Proteomes" id="UP000886885">
    <property type="component" value="Chromosome 9A"/>
</dbReference>
<dbReference type="Pfam" id="PF00230">
    <property type="entry name" value="MIP"/>
    <property type="match status" value="1"/>
</dbReference>
<comment type="caution">
    <text evidence="3">The sequence shown here is derived from an EMBL/GenBank/DDBJ whole genome shotgun (WGS) entry which is preliminary data.</text>
</comment>
<name>A0A8X7ZGJ0_POPTO</name>
<dbReference type="GO" id="GO:0016020">
    <property type="term" value="C:membrane"/>
    <property type="evidence" value="ECO:0007669"/>
    <property type="project" value="InterPro"/>
</dbReference>
<evidence type="ECO:0000313" key="4">
    <source>
        <dbReference type="Proteomes" id="UP000886885"/>
    </source>
</evidence>
<protein>
    <submittedName>
        <fullName evidence="3">Uncharacterized protein</fullName>
    </submittedName>
</protein>
<dbReference type="GO" id="GO:0015267">
    <property type="term" value="F:channel activity"/>
    <property type="evidence" value="ECO:0007669"/>
    <property type="project" value="InterPro"/>
</dbReference>
<gene>
    <name evidence="3" type="ORF">POTOM_033467</name>
</gene>
<evidence type="ECO:0000256" key="1">
    <source>
        <dbReference type="SAM" id="MobiDB-lite"/>
    </source>
</evidence>
<evidence type="ECO:0000256" key="2">
    <source>
        <dbReference type="SAM" id="Phobius"/>
    </source>
</evidence>
<dbReference type="AlphaFoldDB" id="A0A8X7ZGJ0"/>
<dbReference type="PANTHER" id="PTHR47002">
    <property type="entry name" value="AQUAPORIN-LIKE"/>
    <property type="match status" value="1"/>
</dbReference>
<feature type="region of interest" description="Disordered" evidence="1">
    <location>
        <begin position="15"/>
        <end position="35"/>
    </location>
</feature>
<accession>A0A8X7ZGJ0</accession>
<feature type="transmembrane region" description="Helical" evidence="2">
    <location>
        <begin position="163"/>
        <end position="182"/>
    </location>
</feature>
<evidence type="ECO:0000313" key="3">
    <source>
        <dbReference type="EMBL" id="KAG6762940.1"/>
    </source>
</evidence>
<dbReference type="OrthoDB" id="1737277at2759"/>
<keyword evidence="4" id="KW-1185">Reference proteome</keyword>
<keyword evidence="2" id="KW-0812">Transmembrane</keyword>
<keyword evidence="2" id="KW-1133">Transmembrane helix</keyword>
<proteinExistence type="predicted"/>
<organism evidence="3 4">
    <name type="scientific">Populus tomentosa</name>
    <name type="common">Chinese white poplar</name>
    <dbReference type="NCBI Taxonomy" id="118781"/>
    <lineage>
        <taxon>Eukaryota</taxon>
        <taxon>Viridiplantae</taxon>
        <taxon>Streptophyta</taxon>
        <taxon>Embryophyta</taxon>
        <taxon>Tracheophyta</taxon>
        <taxon>Spermatophyta</taxon>
        <taxon>Magnoliopsida</taxon>
        <taxon>eudicotyledons</taxon>
        <taxon>Gunneridae</taxon>
        <taxon>Pentapetalae</taxon>
        <taxon>rosids</taxon>
        <taxon>fabids</taxon>
        <taxon>Malpighiales</taxon>
        <taxon>Salicaceae</taxon>
        <taxon>Saliceae</taxon>
        <taxon>Populus</taxon>
    </lineage>
</organism>
<dbReference type="InterPro" id="IPR000425">
    <property type="entry name" value="MIP"/>
</dbReference>